<dbReference type="PANTHER" id="PTHR13068:SF236">
    <property type="entry name" value="OS02G0749800 PROTEIN"/>
    <property type="match status" value="1"/>
</dbReference>
<comment type="similarity">
    <text evidence="1">Belongs to the mTERF family.</text>
</comment>
<dbReference type="InterPro" id="IPR003690">
    <property type="entry name" value="MTERF"/>
</dbReference>
<comment type="caution">
    <text evidence="4">The sequence shown here is derived from an EMBL/GenBank/DDBJ whole genome shotgun (WGS) entry which is preliminary data.</text>
</comment>
<evidence type="ECO:0000313" key="5">
    <source>
        <dbReference type="Proteomes" id="UP001237642"/>
    </source>
</evidence>
<keyword evidence="2" id="KW-0806">Transcription termination</keyword>
<dbReference type="FunFam" id="1.25.70.10:FF:000001">
    <property type="entry name" value="Mitochondrial transcription termination factor-like"/>
    <property type="match status" value="1"/>
</dbReference>
<keyword evidence="3" id="KW-0809">Transit peptide</keyword>
<sequence length="342" mass="39734">MLNNKNASAITCLKSTHLCFLNFTHRYLSHDVQSEITVRRKDDEPIKGLFKTYGFSDTQISKLIKKYPSVLSLKIGTAKPKLDYLHSYGFTSNDLFKVLEADQHILGRSLGNRIMPSCELLKSLFNDNASVIVAVKRYPRVLGKDISKTVRPNVEFLLNLGVPEYRILVMLRDQTGNFVQSTEKFKDVIEKIMNWGFDPEKKSFLDAIHMFATLSKSTRDQKWDLYRRWGWSDDEILSAVRKQPFIMTTSEEKIERVMDFLVNEMGWDVQQVSSCPHAIMHSLEKWTIPRCLVVQFLLSKNVLKKNLALISFIKLQEGKFRVRYVDKFCVEFPQVLNLYDIT</sequence>
<dbReference type="GO" id="GO:0003676">
    <property type="term" value="F:nucleic acid binding"/>
    <property type="evidence" value="ECO:0007669"/>
    <property type="project" value="InterPro"/>
</dbReference>
<keyword evidence="5" id="KW-1185">Reference proteome</keyword>
<dbReference type="Pfam" id="PF02536">
    <property type="entry name" value="mTERF"/>
    <property type="match status" value="1"/>
</dbReference>
<dbReference type="InterPro" id="IPR038538">
    <property type="entry name" value="MTERF_sf"/>
</dbReference>
<evidence type="ECO:0000256" key="2">
    <source>
        <dbReference type="ARBA" id="ARBA00022472"/>
    </source>
</evidence>
<keyword evidence="2" id="KW-0804">Transcription</keyword>
<dbReference type="PANTHER" id="PTHR13068">
    <property type="entry name" value="CGI-12 PROTEIN-RELATED"/>
    <property type="match status" value="1"/>
</dbReference>
<evidence type="ECO:0000256" key="1">
    <source>
        <dbReference type="ARBA" id="ARBA00007692"/>
    </source>
</evidence>
<dbReference type="Gene3D" id="1.25.70.10">
    <property type="entry name" value="Transcription termination factor 3, mitochondrial"/>
    <property type="match status" value="1"/>
</dbReference>
<organism evidence="4 5">
    <name type="scientific">Heracleum sosnowskyi</name>
    <dbReference type="NCBI Taxonomy" id="360622"/>
    <lineage>
        <taxon>Eukaryota</taxon>
        <taxon>Viridiplantae</taxon>
        <taxon>Streptophyta</taxon>
        <taxon>Embryophyta</taxon>
        <taxon>Tracheophyta</taxon>
        <taxon>Spermatophyta</taxon>
        <taxon>Magnoliopsida</taxon>
        <taxon>eudicotyledons</taxon>
        <taxon>Gunneridae</taxon>
        <taxon>Pentapetalae</taxon>
        <taxon>asterids</taxon>
        <taxon>campanulids</taxon>
        <taxon>Apiales</taxon>
        <taxon>Apiaceae</taxon>
        <taxon>Apioideae</taxon>
        <taxon>apioid superclade</taxon>
        <taxon>Tordylieae</taxon>
        <taxon>Tordyliinae</taxon>
        <taxon>Heracleum</taxon>
    </lineage>
</organism>
<dbReference type="EMBL" id="JAUIZM010000005">
    <property type="protein sequence ID" value="KAK1384706.1"/>
    <property type="molecule type" value="Genomic_DNA"/>
</dbReference>
<dbReference type="AlphaFoldDB" id="A0AAD8MTK6"/>
<dbReference type="SMART" id="SM00733">
    <property type="entry name" value="Mterf"/>
    <property type="match status" value="5"/>
</dbReference>
<keyword evidence="2" id="KW-0805">Transcription regulation</keyword>
<dbReference type="GO" id="GO:0006353">
    <property type="term" value="P:DNA-templated transcription termination"/>
    <property type="evidence" value="ECO:0007669"/>
    <property type="project" value="UniProtKB-KW"/>
</dbReference>
<gene>
    <name evidence="4" type="ORF">POM88_022441</name>
</gene>
<accession>A0AAD8MTK6</accession>
<name>A0AAD8MTK6_9APIA</name>
<evidence type="ECO:0000313" key="4">
    <source>
        <dbReference type="EMBL" id="KAK1384706.1"/>
    </source>
</evidence>
<reference evidence="4" key="2">
    <citation type="submission" date="2023-05" db="EMBL/GenBank/DDBJ databases">
        <authorList>
            <person name="Schelkunov M.I."/>
        </authorList>
    </citation>
    <scope>NUCLEOTIDE SEQUENCE</scope>
    <source>
        <strain evidence="4">Hsosn_3</strain>
        <tissue evidence="4">Leaf</tissue>
    </source>
</reference>
<dbReference type="Proteomes" id="UP001237642">
    <property type="component" value="Unassembled WGS sequence"/>
</dbReference>
<reference evidence="4" key="1">
    <citation type="submission" date="2023-02" db="EMBL/GenBank/DDBJ databases">
        <title>Genome of toxic invasive species Heracleum sosnowskyi carries increased number of genes despite the absence of recent whole-genome duplications.</title>
        <authorList>
            <person name="Schelkunov M."/>
            <person name="Shtratnikova V."/>
            <person name="Makarenko M."/>
            <person name="Klepikova A."/>
            <person name="Omelchenko D."/>
            <person name="Novikova G."/>
            <person name="Obukhova E."/>
            <person name="Bogdanov V."/>
            <person name="Penin A."/>
            <person name="Logacheva M."/>
        </authorList>
    </citation>
    <scope>NUCLEOTIDE SEQUENCE</scope>
    <source>
        <strain evidence="4">Hsosn_3</strain>
        <tissue evidence="4">Leaf</tissue>
    </source>
</reference>
<proteinExistence type="inferred from homology"/>
<protein>
    <submittedName>
        <fullName evidence="4">Uncharacterized protein</fullName>
    </submittedName>
</protein>
<evidence type="ECO:0000256" key="3">
    <source>
        <dbReference type="ARBA" id="ARBA00022946"/>
    </source>
</evidence>